<protein>
    <submittedName>
        <fullName evidence="7">Uncharacterized protein</fullName>
    </submittedName>
</protein>
<proteinExistence type="predicted"/>
<keyword evidence="4 6" id="KW-1133">Transmembrane helix</keyword>
<evidence type="ECO:0000256" key="6">
    <source>
        <dbReference type="SAM" id="Phobius"/>
    </source>
</evidence>
<keyword evidence="8" id="KW-1185">Reference proteome</keyword>
<evidence type="ECO:0000256" key="5">
    <source>
        <dbReference type="ARBA" id="ARBA00023136"/>
    </source>
</evidence>
<name>A0A9W7YG66_9FUNG</name>
<dbReference type="GO" id="GO:0005789">
    <property type="term" value="C:endoplasmic reticulum membrane"/>
    <property type="evidence" value="ECO:0007669"/>
    <property type="project" value="UniProtKB-SubCell"/>
</dbReference>
<evidence type="ECO:0000256" key="4">
    <source>
        <dbReference type="ARBA" id="ARBA00022989"/>
    </source>
</evidence>
<dbReference type="Pfam" id="PF11779">
    <property type="entry name" value="SPT_ssu-like"/>
    <property type="match status" value="1"/>
</dbReference>
<keyword evidence="2 6" id="KW-0812">Transmembrane</keyword>
<dbReference type="Proteomes" id="UP001143981">
    <property type="component" value="Unassembled WGS sequence"/>
</dbReference>
<dbReference type="AlphaFoldDB" id="A0A9W7YG66"/>
<gene>
    <name evidence="7" type="ORF">LPJ61_000905</name>
</gene>
<sequence length="66" mass="7302">MPLQLLKKLNYQYEVTTGLYMLEAWEKYLVNGVVCAGFSLLAYTAISSLPTQGMNFISQVSSYAAA</sequence>
<evidence type="ECO:0000313" key="7">
    <source>
        <dbReference type="EMBL" id="KAJ1734736.1"/>
    </source>
</evidence>
<evidence type="ECO:0000256" key="1">
    <source>
        <dbReference type="ARBA" id="ARBA00004477"/>
    </source>
</evidence>
<dbReference type="InterPro" id="IPR024512">
    <property type="entry name" value="Ser_palmitoyltrfase_ssu-like"/>
</dbReference>
<comment type="caution">
    <text evidence="7">The sequence shown here is derived from an EMBL/GenBank/DDBJ whole genome shotgun (WGS) entry which is preliminary data.</text>
</comment>
<evidence type="ECO:0000313" key="8">
    <source>
        <dbReference type="Proteomes" id="UP001143981"/>
    </source>
</evidence>
<dbReference type="OrthoDB" id="202672at2759"/>
<keyword evidence="3" id="KW-0256">Endoplasmic reticulum</keyword>
<dbReference type="EMBL" id="JANBOI010000059">
    <property type="protein sequence ID" value="KAJ1734736.1"/>
    <property type="molecule type" value="Genomic_DNA"/>
</dbReference>
<feature type="transmembrane region" description="Helical" evidence="6">
    <location>
        <begin position="28"/>
        <end position="46"/>
    </location>
</feature>
<evidence type="ECO:0000256" key="2">
    <source>
        <dbReference type="ARBA" id="ARBA00022692"/>
    </source>
</evidence>
<evidence type="ECO:0000256" key="3">
    <source>
        <dbReference type="ARBA" id="ARBA00022824"/>
    </source>
</evidence>
<organism evidence="7 8">
    <name type="scientific">Coemansia biformis</name>
    <dbReference type="NCBI Taxonomy" id="1286918"/>
    <lineage>
        <taxon>Eukaryota</taxon>
        <taxon>Fungi</taxon>
        <taxon>Fungi incertae sedis</taxon>
        <taxon>Zoopagomycota</taxon>
        <taxon>Kickxellomycotina</taxon>
        <taxon>Kickxellomycetes</taxon>
        <taxon>Kickxellales</taxon>
        <taxon>Kickxellaceae</taxon>
        <taxon>Coemansia</taxon>
    </lineage>
</organism>
<reference evidence="7" key="1">
    <citation type="submission" date="2022-07" db="EMBL/GenBank/DDBJ databases">
        <title>Phylogenomic reconstructions and comparative analyses of Kickxellomycotina fungi.</title>
        <authorList>
            <person name="Reynolds N.K."/>
            <person name="Stajich J.E."/>
            <person name="Barry K."/>
            <person name="Grigoriev I.V."/>
            <person name="Crous P."/>
            <person name="Smith M.E."/>
        </authorList>
    </citation>
    <scope>NUCLEOTIDE SEQUENCE</scope>
    <source>
        <strain evidence="7">BCRC 34381</strain>
    </source>
</reference>
<accession>A0A9W7YG66</accession>
<keyword evidence="5 6" id="KW-0472">Membrane</keyword>
<comment type="subcellular location">
    <subcellularLocation>
        <location evidence="1">Endoplasmic reticulum membrane</location>
        <topology evidence="1">Multi-pass membrane protein</topology>
    </subcellularLocation>
</comment>